<sequence>FDCEKNGKSSKKLQIFVLPGAQGASFWAQGAGDNTDLLFAVCFLRNARAVLRVARVSAGNVIFDSFLHYKRRGTPLEQG</sequence>
<evidence type="ECO:0000313" key="1">
    <source>
        <dbReference type="EMBL" id="MCI64254.1"/>
    </source>
</evidence>
<keyword evidence="2" id="KW-1185">Reference proteome</keyword>
<reference evidence="1 2" key="1">
    <citation type="journal article" date="2018" name="Front. Plant Sci.">
        <title>Red Clover (Trifolium pratense) and Zigzag Clover (T. medium) - A Picture of Genomic Similarities and Differences.</title>
        <authorList>
            <person name="Dluhosova J."/>
            <person name="Istvanek J."/>
            <person name="Nedelnik J."/>
            <person name="Repkova J."/>
        </authorList>
    </citation>
    <scope>NUCLEOTIDE SEQUENCE [LARGE SCALE GENOMIC DNA]</scope>
    <source>
        <strain evidence="2">cv. 10/8</strain>
        <tissue evidence="1">Leaf</tissue>
    </source>
</reference>
<dbReference type="AlphaFoldDB" id="A0A392TU77"/>
<name>A0A392TU77_9FABA</name>
<comment type="caution">
    <text evidence="1">The sequence shown here is derived from an EMBL/GenBank/DDBJ whole genome shotgun (WGS) entry which is preliminary data.</text>
</comment>
<evidence type="ECO:0000313" key="2">
    <source>
        <dbReference type="Proteomes" id="UP000265520"/>
    </source>
</evidence>
<proteinExistence type="predicted"/>
<organism evidence="1 2">
    <name type="scientific">Trifolium medium</name>
    <dbReference type="NCBI Taxonomy" id="97028"/>
    <lineage>
        <taxon>Eukaryota</taxon>
        <taxon>Viridiplantae</taxon>
        <taxon>Streptophyta</taxon>
        <taxon>Embryophyta</taxon>
        <taxon>Tracheophyta</taxon>
        <taxon>Spermatophyta</taxon>
        <taxon>Magnoliopsida</taxon>
        <taxon>eudicotyledons</taxon>
        <taxon>Gunneridae</taxon>
        <taxon>Pentapetalae</taxon>
        <taxon>rosids</taxon>
        <taxon>fabids</taxon>
        <taxon>Fabales</taxon>
        <taxon>Fabaceae</taxon>
        <taxon>Papilionoideae</taxon>
        <taxon>50 kb inversion clade</taxon>
        <taxon>NPAAA clade</taxon>
        <taxon>Hologalegina</taxon>
        <taxon>IRL clade</taxon>
        <taxon>Trifolieae</taxon>
        <taxon>Trifolium</taxon>
    </lineage>
</organism>
<accession>A0A392TU77</accession>
<feature type="non-terminal residue" evidence="1">
    <location>
        <position position="1"/>
    </location>
</feature>
<dbReference type="EMBL" id="LXQA010652000">
    <property type="protein sequence ID" value="MCI64254.1"/>
    <property type="molecule type" value="Genomic_DNA"/>
</dbReference>
<dbReference type="Proteomes" id="UP000265520">
    <property type="component" value="Unassembled WGS sequence"/>
</dbReference>
<protein>
    <submittedName>
        <fullName evidence="1">Uncharacterized protein</fullName>
    </submittedName>
</protein>